<dbReference type="SMART" id="SM00213">
    <property type="entry name" value="UBQ"/>
    <property type="match status" value="1"/>
</dbReference>
<dbReference type="InterPro" id="IPR015360">
    <property type="entry name" value="XPC-bd"/>
</dbReference>
<feature type="compositionally biased region" description="Low complexity" evidence="10">
    <location>
        <begin position="144"/>
        <end position="153"/>
    </location>
</feature>
<gene>
    <name evidence="13" type="primary">RAD23C</name>
    <name evidence="13" type="ORF">SDJN03_27860</name>
</gene>
<dbReference type="EMBL" id="JAGKQH010000018">
    <property type="protein sequence ID" value="KAG6573973.1"/>
    <property type="molecule type" value="Genomic_DNA"/>
</dbReference>
<dbReference type="Pfam" id="PF08718">
    <property type="entry name" value="GLTP"/>
    <property type="match status" value="1"/>
</dbReference>
<evidence type="ECO:0000256" key="5">
    <source>
        <dbReference type="ARBA" id="ARBA00022737"/>
    </source>
</evidence>
<dbReference type="GO" id="GO:0031593">
    <property type="term" value="F:polyubiquitin modification-dependent protein binding"/>
    <property type="evidence" value="ECO:0007669"/>
    <property type="project" value="TreeGrafter"/>
</dbReference>
<dbReference type="Pfam" id="PF09280">
    <property type="entry name" value="XPC-binding"/>
    <property type="match status" value="1"/>
</dbReference>
<dbReference type="GO" id="GO:0120016">
    <property type="term" value="F:sphingolipid transfer activity"/>
    <property type="evidence" value="ECO:0007669"/>
    <property type="project" value="UniProtKB-ARBA"/>
</dbReference>
<keyword evidence="6" id="KW-0227">DNA damage</keyword>
<keyword evidence="7" id="KW-0445">Lipid transport</keyword>
<dbReference type="InterPro" id="IPR004806">
    <property type="entry name" value="Rad23"/>
</dbReference>
<name>A0AAV6M3C8_9ROSI</name>
<keyword evidence="5" id="KW-0677">Repeat</keyword>
<evidence type="ECO:0000256" key="4">
    <source>
        <dbReference type="ARBA" id="ARBA00022448"/>
    </source>
</evidence>
<comment type="caution">
    <text evidence="13">The sequence shown here is derived from an EMBL/GenBank/DDBJ whole genome shotgun (WGS) entry which is preliminary data.</text>
</comment>
<dbReference type="FunFam" id="1.10.3520.10:FF:000005">
    <property type="entry name" value="Accelerated cell death 11"/>
    <property type="match status" value="1"/>
</dbReference>
<dbReference type="GO" id="GO:0043130">
    <property type="term" value="F:ubiquitin binding"/>
    <property type="evidence" value="ECO:0007669"/>
    <property type="project" value="TreeGrafter"/>
</dbReference>
<dbReference type="GO" id="GO:0043161">
    <property type="term" value="P:proteasome-mediated ubiquitin-dependent protein catabolic process"/>
    <property type="evidence" value="ECO:0007669"/>
    <property type="project" value="InterPro"/>
</dbReference>
<feature type="non-terminal residue" evidence="13">
    <location>
        <position position="1"/>
    </location>
</feature>
<dbReference type="FunFam" id="1.10.8.10:FF:000002">
    <property type="entry name" value="UV excision repair protein RAD23 homolog"/>
    <property type="match status" value="1"/>
</dbReference>
<dbReference type="GO" id="GO:0120014">
    <property type="term" value="F:phospholipid transfer activity"/>
    <property type="evidence" value="ECO:0007669"/>
    <property type="project" value="UniProtKB-ARBA"/>
</dbReference>
<accession>A0AAV6M3C8</accession>
<evidence type="ECO:0000256" key="10">
    <source>
        <dbReference type="SAM" id="MobiDB-lite"/>
    </source>
</evidence>
<comment type="similarity">
    <text evidence="2">Belongs to the GLTP family.</text>
</comment>
<feature type="region of interest" description="Disordered" evidence="10">
    <location>
        <begin position="287"/>
        <end position="311"/>
    </location>
</feature>
<dbReference type="FunFam" id="1.10.8.10:FF:000003">
    <property type="entry name" value="UV excision repair protein RAD23 homolog"/>
    <property type="match status" value="1"/>
</dbReference>
<evidence type="ECO:0000256" key="8">
    <source>
        <dbReference type="ARBA" id="ARBA00023204"/>
    </source>
</evidence>
<sequence length="683" mass="74628">MDSTFSYIKSRNSDPILLALFACAFGYRRSEALLALGYYHNSLESGVRRAAVVLHLCEGRDRVLKMKIFVKTLKGSHFEIEVQPQDMVADVKKNIETVQGADVYPAAQQMLIHQGKVLKDGTTLDENKVAENSFIVIMLTKNKSSSGGTSSTTQAAPVSKAPQNTAPAPAATPVSTSEVPLPTSAPPATITTSSLPAPAPAQAPATTVLPESDVYSQAASNLVAGSNLEETIQQILLMGGGIWDRDTVVQALRAAYNNPERAVDYLYSGIPEQVEVPPAAHVPSTVPVTNPSAQPAQPAQPASATTTGPNANPLDLFPQGVPNLASGAVSSGSLDFLRNSPQFQALRAMVRANPQILQPMLQELGKQNPQLIRLIQDHQPDFLRLINEPLEGEGNVLGQLADAMPQAITVTPEEREAIQRLEDLGFDRALVVEVFFACNKNEEMAANYLLDHIHEFEVVAAAGRRRRRRILRARIKMENGATPLSAIAESFEGLAKLVCSFKEDSSQQLRLDVLCDACSLVSVLFSSLGLAFKFAELEYVSKVRDLSEASKKHETLLTILDDDIANDTVKAPGSNTRNLRRVRQGLDLVRALFEQFMSTEEYSLKEAASTAYTQVCAPYHPWTVRMAVSAGMYTLPTREQLLLNLNETNQLAEKKMKRYIDASGPVIEYIDKLYISRNISLDW</sequence>
<comment type="subcellular location">
    <subcellularLocation>
        <location evidence="1">Nucleus</location>
    </subcellularLocation>
</comment>
<evidence type="ECO:0000259" key="12">
    <source>
        <dbReference type="PROSITE" id="PS50053"/>
    </source>
</evidence>
<protein>
    <submittedName>
        <fullName evidence="13">Ubiquitin receptor RAD23c</fullName>
    </submittedName>
</protein>
<dbReference type="AlphaFoldDB" id="A0AAV6M3C8"/>
<feature type="compositionally biased region" description="Low complexity" evidence="10">
    <location>
        <begin position="291"/>
        <end position="307"/>
    </location>
</feature>
<feature type="domain" description="UBA" evidence="11">
    <location>
        <begin position="226"/>
        <end position="269"/>
    </location>
</feature>
<evidence type="ECO:0000256" key="9">
    <source>
        <dbReference type="ARBA" id="ARBA00023242"/>
    </source>
</evidence>
<organism evidence="13 14">
    <name type="scientific">Cucurbita argyrosperma subsp. sororia</name>
    <dbReference type="NCBI Taxonomy" id="37648"/>
    <lineage>
        <taxon>Eukaryota</taxon>
        <taxon>Viridiplantae</taxon>
        <taxon>Streptophyta</taxon>
        <taxon>Embryophyta</taxon>
        <taxon>Tracheophyta</taxon>
        <taxon>Spermatophyta</taxon>
        <taxon>Magnoliopsida</taxon>
        <taxon>eudicotyledons</taxon>
        <taxon>Gunneridae</taxon>
        <taxon>Pentapetalae</taxon>
        <taxon>rosids</taxon>
        <taxon>fabids</taxon>
        <taxon>Cucurbitales</taxon>
        <taxon>Cucurbitaceae</taxon>
        <taxon>Cucurbiteae</taxon>
        <taxon>Cucurbita</taxon>
    </lineage>
</organism>
<keyword evidence="14" id="KW-1185">Reference proteome</keyword>
<dbReference type="InterPro" id="IPR014830">
    <property type="entry name" value="Glycolipid_transfer_prot_dom"/>
</dbReference>
<dbReference type="PROSITE" id="PS50030">
    <property type="entry name" value="UBA"/>
    <property type="match status" value="2"/>
</dbReference>
<keyword evidence="9" id="KW-0539">Nucleus</keyword>
<dbReference type="NCBIfam" id="TIGR00601">
    <property type="entry name" value="rad23"/>
    <property type="match status" value="1"/>
</dbReference>
<dbReference type="GO" id="GO:0003684">
    <property type="term" value="F:damaged DNA binding"/>
    <property type="evidence" value="ECO:0007669"/>
    <property type="project" value="InterPro"/>
</dbReference>
<dbReference type="PROSITE" id="PS50053">
    <property type="entry name" value="UBIQUITIN_2"/>
    <property type="match status" value="1"/>
</dbReference>
<dbReference type="Proteomes" id="UP000685013">
    <property type="component" value="Chromosome 18"/>
</dbReference>
<proteinExistence type="inferred from homology"/>
<feature type="region of interest" description="Disordered" evidence="10">
    <location>
        <begin position="143"/>
        <end position="205"/>
    </location>
</feature>
<evidence type="ECO:0000256" key="6">
    <source>
        <dbReference type="ARBA" id="ARBA00022763"/>
    </source>
</evidence>
<feature type="compositionally biased region" description="Low complexity" evidence="10">
    <location>
        <begin position="161"/>
        <end position="173"/>
    </location>
</feature>
<evidence type="ECO:0000256" key="2">
    <source>
        <dbReference type="ARBA" id="ARBA00007148"/>
    </source>
</evidence>
<keyword evidence="13" id="KW-0675">Receptor</keyword>
<evidence type="ECO:0000256" key="7">
    <source>
        <dbReference type="ARBA" id="ARBA00023055"/>
    </source>
</evidence>
<comment type="similarity">
    <text evidence="3">Belongs to the RAD23 family.</text>
</comment>
<evidence type="ECO:0000313" key="13">
    <source>
        <dbReference type="EMBL" id="KAG6573973.1"/>
    </source>
</evidence>
<feature type="domain" description="Ubiquitin-like" evidence="12">
    <location>
        <begin position="66"/>
        <end position="144"/>
    </location>
</feature>
<dbReference type="SMART" id="SM00165">
    <property type="entry name" value="UBA"/>
    <property type="match status" value="2"/>
</dbReference>
<evidence type="ECO:0000259" key="11">
    <source>
        <dbReference type="PROSITE" id="PS50030"/>
    </source>
</evidence>
<dbReference type="FunFam" id="3.10.20.90:FF:000069">
    <property type="entry name" value="UV excision repair protein RAD23"/>
    <property type="match status" value="1"/>
</dbReference>
<dbReference type="GO" id="GO:0006289">
    <property type="term" value="P:nucleotide-excision repair"/>
    <property type="evidence" value="ECO:0007669"/>
    <property type="project" value="InterPro"/>
</dbReference>
<keyword evidence="8" id="KW-0234">DNA repair</keyword>
<dbReference type="Pfam" id="PF00240">
    <property type="entry name" value="ubiquitin"/>
    <property type="match status" value="1"/>
</dbReference>
<dbReference type="InterPro" id="IPR006636">
    <property type="entry name" value="STI1_HS-bd"/>
</dbReference>
<dbReference type="CDD" id="cd01805">
    <property type="entry name" value="Ubl_Rad23"/>
    <property type="match status" value="1"/>
</dbReference>
<dbReference type="PANTHER" id="PTHR10621:SF35">
    <property type="entry name" value="UBIQUITIN RECEPTOR RAD23C"/>
    <property type="match status" value="1"/>
</dbReference>
<feature type="domain" description="UBA" evidence="11">
    <location>
        <begin position="411"/>
        <end position="452"/>
    </location>
</feature>
<dbReference type="GO" id="GO:0005654">
    <property type="term" value="C:nucleoplasm"/>
    <property type="evidence" value="ECO:0007669"/>
    <property type="project" value="TreeGrafter"/>
</dbReference>
<dbReference type="GO" id="GO:0005829">
    <property type="term" value="C:cytosol"/>
    <property type="evidence" value="ECO:0007669"/>
    <property type="project" value="TreeGrafter"/>
</dbReference>
<dbReference type="PANTHER" id="PTHR10621">
    <property type="entry name" value="UV EXCISION REPAIR PROTEIN RAD23"/>
    <property type="match status" value="1"/>
</dbReference>
<dbReference type="FunFam" id="1.10.10.540:FF:000001">
    <property type="entry name" value="UV excision repair protein RAD23 B"/>
    <property type="match status" value="1"/>
</dbReference>
<reference evidence="13 14" key="1">
    <citation type="journal article" date="2021" name="Hortic Res">
        <title>The domestication of Cucurbita argyrosperma as revealed by the genome of its wild relative.</title>
        <authorList>
            <person name="Barrera-Redondo J."/>
            <person name="Sanchez-de la Vega G."/>
            <person name="Aguirre-Liguori J.A."/>
            <person name="Castellanos-Morales G."/>
            <person name="Gutierrez-Guerrero Y.T."/>
            <person name="Aguirre-Dugua X."/>
            <person name="Aguirre-Planter E."/>
            <person name="Tenaillon M.I."/>
            <person name="Lira-Saade R."/>
            <person name="Eguiarte L.E."/>
        </authorList>
    </citation>
    <scope>NUCLEOTIDE SEQUENCE [LARGE SCALE GENOMIC DNA]</scope>
    <source>
        <strain evidence="13">JBR-2021</strain>
    </source>
</reference>
<dbReference type="SMART" id="SM00727">
    <property type="entry name" value="STI1"/>
    <property type="match status" value="1"/>
</dbReference>
<evidence type="ECO:0000256" key="3">
    <source>
        <dbReference type="ARBA" id="ARBA00009878"/>
    </source>
</evidence>
<dbReference type="InterPro" id="IPR015940">
    <property type="entry name" value="UBA"/>
</dbReference>
<dbReference type="InterPro" id="IPR000626">
    <property type="entry name" value="Ubiquitin-like_dom"/>
</dbReference>
<keyword evidence="4" id="KW-0813">Transport</keyword>
<feature type="compositionally biased region" description="Low complexity" evidence="10">
    <location>
        <begin position="180"/>
        <end position="205"/>
    </location>
</feature>
<dbReference type="GO" id="GO:0070628">
    <property type="term" value="F:proteasome binding"/>
    <property type="evidence" value="ECO:0007669"/>
    <property type="project" value="TreeGrafter"/>
</dbReference>
<evidence type="ECO:0000313" key="14">
    <source>
        <dbReference type="Proteomes" id="UP000685013"/>
    </source>
</evidence>
<dbReference type="Pfam" id="PF00627">
    <property type="entry name" value="UBA"/>
    <property type="match status" value="2"/>
</dbReference>
<evidence type="ECO:0000256" key="1">
    <source>
        <dbReference type="ARBA" id="ARBA00004123"/>
    </source>
</evidence>